<dbReference type="Pfam" id="PF00355">
    <property type="entry name" value="Rieske"/>
    <property type="match status" value="1"/>
</dbReference>
<dbReference type="InterPro" id="IPR015879">
    <property type="entry name" value="Ring_hydroxy_dOase_asu_C_dom"/>
</dbReference>
<keyword evidence="7" id="KW-0001">2Fe-2S</keyword>
<dbReference type="InterPro" id="IPR036922">
    <property type="entry name" value="Rieske_2Fe-2S_sf"/>
</dbReference>
<dbReference type="InterPro" id="IPR001663">
    <property type="entry name" value="Rng_hydr_dOase-A"/>
</dbReference>
<dbReference type="PROSITE" id="PS50835">
    <property type="entry name" value="IG_LIKE"/>
    <property type="match status" value="1"/>
</dbReference>
<feature type="domain" description="Ig-like" evidence="13">
    <location>
        <begin position="380"/>
        <end position="425"/>
    </location>
</feature>
<gene>
    <name evidence="15" type="ORF">BJX67DRAFT_210471</name>
</gene>
<comment type="function">
    <text evidence="2">Catalyzes the first step of the osmoprotectant glycine betaine synthesis.</text>
</comment>
<dbReference type="Gene3D" id="3.90.380.10">
    <property type="entry name" value="Naphthalene 1,2-dioxygenase Alpha Subunit, Chain A, domain 1"/>
    <property type="match status" value="2"/>
</dbReference>
<dbReference type="PROSITE" id="PS51296">
    <property type="entry name" value="RIESKE"/>
    <property type="match status" value="1"/>
</dbReference>
<evidence type="ECO:0000256" key="1">
    <source>
        <dbReference type="ARBA" id="ARBA00001962"/>
    </source>
</evidence>
<dbReference type="PANTHER" id="PTHR43756">
    <property type="entry name" value="CHOLINE MONOOXYGENASE, CHLOROPLASTIC"/>
    <property type="match status" value="1"/>
</dbReference>
<keyword evidence="10" id="KW-0408">Iron</keyword>
<evidence type="ECO:0000313" key="16">
    <source>
        <dbReference type="Proteomes" id="UP001610432"/>
    </source>
</evidence>
<keyword evidence="8" id="KW-0479">Metal-binding</keyword>
<dbReference type="SUPFAM" id="SSF55961">
    <property type="entry name" value="Bet v1-like"/>
    <property type="match status" value="1"/>
</dbReference>
<dbReference type="Pfam" id="PF00848">
    <property type="entry name" value="Ring_hydroxyl_A"/>
    <property type="match status" value="2"/>
</dbReference>
<dbReference type="PRINTS" id="PR00090">
    <property type="entry name" value="RNGDIOXGNASE"/>
</dbReference>
<evidence type="ECO:0000256" key="12">
    <source>
        <dbReference type="ARBA" id="ARBA00049097"/>
    </source>
</evidence>
<dbReference type="InterPro" id="IPR007110">
    <property type="entry name" value="Ig-like_dom"/>
</dbReference>
<comment type="catalytic activity">
    <reaction evidence="12">
        <text>choline + 2 reduced [2Fe-2S]-[ferredoxin] + O2 + 2 H(+) = betaine aldehyde hydrate + 2 oxidized [2Fe-2S]-[ferredoxin] + H2O</text>
        <dbReference type="Rhea" id="RHEA:17769"/>
        <dbReference type="Rhea" id="RHEA-COMP:10000"/>
        <dbReference type="Rhea" id="RHEA-COMP:10001"/>
        <dbReference type="ChEBI" id="CHEBI:15354"/>
        <dbReference type="ChEBI" id="CHEBI:15377"/>
        <dbReference type="ChEBI" id="CHEBI:15378"/>
        <dbReference type="ChEBI" id="CHEBI:15379"/>
        <dbReference type="ChEBI" id="CHEBI:15870"/>
        <dbReference type="ChEBI" id="CHEBI:33737"/>
        <dbReference type="ChEBI" id="CHEBI:33738"/>
        <dbReference type="EC" id="1.14.15.7"/>
    </reaction>
</comment>
<dbReference type="InterPro" id="IPR017941">
    <property type="entry name" value="Rieske_2Fe-2S"/>
</dbReference>
<comment type="similarity">
    <text evidence="4">Belongs to the choline monooxygenase family.</text>
</comment>
<evidence type="ECO:0000256" key="2">
    <source>
        <dbReference type="ARBA" id="ARBA00002149"/>
    </source>
</evidence>
<dbReference type="Proteomes" id="UP001610432">
    <property type="component" value="Unassembled WGS sequence"/>
</dbReference>
<dbReference type="CDD" id="cd03469">
    <property type="entry name" value="Rieske_RO_Alpha_N"/>
    <property type="match status" value="1"/>
</dbReference>
<organism evidence="15 16">
    <name type="scientific">Aspergillus lucknowensis</name>
    <dbReference type="NCBI Taxonomy" id="176173"/>
    <lineage>
        <taxon>Eukaryota</taxon>
        <taxon>Fungi</taxon>
        <taxon>Dikarya</taxon>
        <taxon>Ascomycota</taxon>
        <taxon>Pezizomycotina</taxon>
        <taxon>Eurotiomycetes</taxon>
        <taxon>Eurotiomycetidae</taxon>
        <taxon>Eurotiales</taxon>
        <taxon>Aspergillaceae</taxon>
        <taxon>Aspergillus</taxon>
        <taxon>Aspergillus subgen. Nidulantes</taxon>
    </lineage>
</organism>
<evidence type="ECO:0000256" key="5">
    <source>
        <dbReference type="ARBA" id="ARBA00012763"/>
    </source>
</evidence>
<evidence type="ECO:0000256" key="10">
    <source>
        <dbReference type="ARBA" id="ARBA00023004"/>
    </source>
</evidence>
<name>A0ABR4M2C2_9EURO</name>
<dbReference type="RefSeq" id="XP_070889898.1">
    <property type="nucleotide sequence ID" value="XM_071025580.1"/>
</dbReference>
<dbReference type="PANTHER" id="PTHR43756:SF5">
    <property type="entry name" value="CHOLINE MONOOXYGENASE, CHLOROPLASTIC"/>
    <property type="match status" value="1"/>
</dbReference>
<evidence type="ECO:0000256" key="7">
    <source>
        <dbReference type="ARBA" id="ARBA00022714"/>
    </source>
</evidence>
<dbReference type="SUPFAM" id="SSF50022">
    <property type="entry name" value="ISP domain"/>
    <property type="match status" value="1"/>
</dbReference>
<evidence type="ECO:0000256" key="9">
    <source>
        <dbReference type="ARBA" id="ARBA00023002"/>
    </source>
</evidence>
<keyword evidence="9" id="KW-0560">Oxidoreductase</keyword>
<comment type="cofactor">
    <cofactor evidence="1">
        <name>Fe cation</name>
        <dbReference type="ChEBI" id="CHEBI:24875"/>
    </cofactor>
</comment>
<feature type="domain" description="Rieske" evidence="14">
    <location>
        <begin position="51"/>
        <end position="139"/>
    </location>
</feature>
<keyword evidence="16" id="KW-1185">Reference proteome</keyword>
<evidence type="ECO:0000256" key="3">
    <source>
        <dbReference type="ARBA" id="ARBA00004866"/>
    </source>
</evidence>
<comment type="pathway">
    <text evidence="3">Amine and polyamine biosynthesis; betaine biosynthesis via choline pathway; betaine aldehyde from choline (monooxygenase route): step 1/1.</text>
</comment>
<sequence length="425" mass="48742">MASLLNYLGLRESSTSTATDNNNAVRALPASWYTSQEMFELERRAIWSRKWLLTTHTLRLPKAGDWLRYEVAGYQFILVRDRQGEIHAFHNVCRHRAFPVVTEEQGSARIFACRYHGWSYGLNGKLAKAPGYQDLEGFEKSQNGLLAIHVHIDRNGFIWVNLDGKEEPEIAWEDDFRDIDVQPRLTGVNWEDYEFDHTWEMEGEYNWKILADNYNECYHCATTHPDIPSIADLSTYSVDTRGGSVIHDGHSKPEQIAAGLNPASTFYFPNASMTVSPHFFFMQRFVALSPTKSIMKYEVYRNKHSSEEDFQAINNIYKRIMSEDKYLCDLTQKNLNAGVFVNGELHPTMEKGPLYFQKTVRDLVVQHFEREERAKQEIWPARQALPRGAAVSEKDEKFCSSLSCQPNGGECCSTLGAQRPAAVAW</sequence>
<evidence type="ECO:0000313" key="15">
    <source>
        <dbReference type="EMBL" id="KAL2870919.1"/>
    </source>
</evidence>
<dbReference type="EC" id="1.14.15.7" evidence="5"/>
<evidence type="ECO:0000256" key="11">
    <source>
        <dbReference type="ARBA" id="ARBA00023014"/>
    </source>
</evidence>
<evidence type="ECO:0000256" key="8">
    <source>
        <dbReference type="ARBA" id="ARBA00022723"/>
    </source>
</evidence>
<keyword evidence="11" id="KW-0411">Iron-sulfur</keyword>
<dbReference type="GeneID" id="98140652"/>
<accession>A0ABR4M2C2</accession>
<evidence type="ECO:0000259" key="14">
    <source>
        <dbReference type="PROSITE" id="PS51296"/>
    </source>
</evidence>
<evidence type="ECO:0000256" key="4">
    <source>
        <dbReference type="ARBA" id="ARBA00010848"/>
    </source>
</evidence>
<reference evidence="15 16" key="1">
    <citation type="submission" date="2024-07" db="EMBL/GenBank/DDBJ databases">
        <title>Section-level genome sequencing and comparative genomics of Aspergillus sections Usti and Cavernicolus.</title>
        <authorList>
            <consortium name="Lawrence Berkeley National Laboratory"/>
            <person name="Nybo J.L."/>
            <person name="Vesth T.C."/>
            <person name="Theobald S."/>
            <person name="Frisvad J.C."/>
            <person name="Larsen T.O."/>
            <person name="Kjaerboelling I."/>
            <person name="Rothschild-Mancinelli K."/>
            <person name="Lyhne E.K."/>
            <person name="Kogle M.E."/>
            <person name="Barry K."/>
            <person name="Clum A."/>
            <person name="Na H."/>
            <person name="Ledsgaard L."/>
            <person name="Lin J."/>
            <person name="Lipzen A."/>
            <person name="Kuo A."/>
            <person name="Riley R."/>
            <person name="Mondo S."/>
            <person name="Labutti K."/>
            <person name="Haridas S."/>
            <person name="Pangalinan J."/>
            <person name="Salamov A.A."/>
            <person name="Simmons B.A."/>
            <person name="Magnuson J.K."/>
            <person name="Chen J."/>
            <person name="Drula E."/>
            <person name="Henrissat B."/>
            <person name="Wiebenga A."/>
            <person name="Lubbers R.J."/>
            <person name="Gomes A.C."/>
            <person name="Macurrencykelacurrency M.R."/>
            <person name="Stajich J."/>
            <person name="Grigoriev I.V."/>
            <person name="Mortensen U.H."/>
            <person name="De Vries R.P."/>
            <person name="Baker S.E."/>
            <person name="Andersen M.R."/>
        </authorList>
    </citation>
    <scope>NUCLEOTIDE SEQUENCE [LARGE SCALE GENOMIC DNA]</scope>
    <source>
        <strain evidence="15 16">CBS 449.75</strain>
    </source>
</reference>
<dbReference type="CDD" id="cd00680">
    <property type="entry name" value="RHO_alpha_C"/>
    <property type="match status" value="1"/>
</dbReference>
<dbReference type="Gene3D" id="2.102.10.10">
    <property type="entry name" value="Rieske [2Fe-2S] iron-sulphur domain"/>
    <property type="match status" value="1"/>
</dbReference>
<comment type="caution">
    <text evidence="15">The sequence shown here is derived from an EMBL/GenBank/DDBJ whole genome shotgun (WGS) entry which is preliminary data.</text>
</comment>
<proteinExistence type="inferred from homology"/>
<protein>
    <recommendedName>
        <fullName evidence="6">Choline monooxygenase, chloroplastic</fullName>
        <ecNumber evidence="5">1.14.15.7</ecNumber>
    </recommendedName>
</protein>
<evidence type="ECO:0000259" key="13">
    <source>
        <dbReference type="PROSITE" id="PS50835"/>
    </source>
</evidence>
<evidence type="ECO:0000256" key="6">
    <source>
        <dbReference type="ARBA" id="ARBA00014931"/>
    </source>
</evidence>
<dbReference type="EMBL" id="JBFXLQ010000004">
    <property type="protein sequence ID" value="KAL2870919.1"/>
    <property type="molecule type" value="Genomic_DNA"/>
</dbReference>